<reference evidence="11 12" key="1">
    <citation type="submission" date="2016-03" db="EMBL/GenBank/DDBJ databases">
        <title>Fine-scale spatial genetic structure of a fungal parasite of coffee scale insects.</title>
        <authorList>
            <person name="Jackson D."/>
            <person name="Zemenick K.A."/>
            <person name="Malloure B."/>
            <person name="Quandt C.A."/>
            <person name="James T.Y."/>
        </authorList>
    </citation>
    <scope>NUCLEOTIDE SEQUENCE [LARGE SCALE GENOMIC DNA]</scope>
    <source>
        <strain evidence="11 12">UM487</strain>
    </source>
</reference>
<evidence type="ECO:0000256" key="9">
    <source>
        <dbReference type="SAM" id="Coils"/>
    </source>
</evidence>
<feature type="compositionally biased region" description="Polar residues" evidence="10">
    <location>
        <begin position="255"/>
        <end position="267"/>
    </location>
</feature>
<name>A0A179I500_CORDF</name>
<proteinExistence type="inferred from homology"/>
<dbReference type="GO" id="GO:0005730">
    <property type="term" value="C:nucleolus"/>
    <property type="evidence" value="ECO:0007669"/>
    <property type="project" value="UniProtKB-SubCell"/>
</dbReference>
<evidence type="ECO:0000313" key="12">
    <source>
        <dbReference type="Proteomes" id="UP000243081"/>
    </source>
</evidence>
<evidence type="ECO:0000256" key="4">
    <source>
        <dbReference type="ARBA" id="ARBA00018689"/>
    </source>
</evidence>
<dbReference type="InterPro" id="IPR050786">
    <property type="entry name" value="EFG1_rRNA-proc"/>
</dbReference>
<evidence type="ECO:0000256" key="3">
    <source>
        <dbReference type="ARBA" id="ARBA00006916"/>
    </source>
</evidence>
<evidence type="ECO:0000256" key="7">
    <source>
        <dbReference type="ARBA" id="ARBA00023054"/>
    </source>
</evidence>
<evidence type="ECO:0000313" key="11">
    <source>
        <dbReference type="EMBL" id="OAQ96660.1"/>
    </source>
</evidence>
<dbReference type="OMA" id="KCMEEGT"/>
<keyword evidence="6" id="KW-0698">rRNA processing</keyword>
<dbReference type="Pfam" id="PF10153">
    <property type="entry name" value="Efg1"/>
    <property type="match status" value="1"/>
</dbReference>
<comment type="subcellular location">
    <subcellularLocation>
        <location evidence="2">Nucleus</location>
        <location evidence="2">Nucleolus</location>
    </subcellularLocation>
</comment>
<dbReference type="GO" id="GO:0030688">
    <property type="term" value="C:preribosome, small subunit precursor"/>
    <property type="evidence" value="ECO:0007669"/>
    <property type="project" value="TreeGrafter"/>
</dbReference>
<evidence type="ECO:0000256" key="6">
    <source>
        <dbReference type="ARBA" id="ARBA00022552"/>
    </source>
</evidence>
<dbReference type="OrthoDB" id="47732at2759"/>
<evidence type="ECO:0000256" key="10">
    <source>
        <dbReference type="SAM" id="MobiDB-lite"/>
    </source>
</evidence>
<feature type="region of interest" description="Disordered" evidence="10">
    <location>
        <begin position="195"/>
        <end position="295"/>
    </location>
</feature>
<dbReference type="AlphaFoldDB" id="A0A179I500"/>
<evidence type="ECO:0000256" key="1">
    <source>
        <dbReference type="ARBA" id="ARBA00002773"/>
    </source>
</evidence>
<dbReference type="EMBL" id="LUKN01003999">
    <property type="protein sequence ID" value="OAQ96660.1"/>
    <property type="molecule type" value="Genomic_DNA"/>
</dbReference>
<keyword evidence="12" id="KW-1185">Reference proteome</keyword>
<feature type="coiled-coil region" evidence="9">
    <location>
        <begin position="55"/>
        <end position="120"/>
    </location>
</feature>
<dbReference type="PANTHER" id="PTHR33911:SF1">
    <property type="entry name" value="RRNA-PROCESSING PROTEIN EFG1"/>
    <property type="match status" value="1"/>
</dbReference>
<gene>
    <name evidence="11" type="ORF">LLEC1_01448</name>
</gene>
<dbReference type="GO" id="GO:0000462">
    <property type="term" value="P:maturation of SSU-rRNA from tricistronic rRNA transcript (SSU-rRNA, 5.8S rRNA, LSU-rRNA)"/>
    <property type="evidence" value="ECO:0007669"/>
    <property type="project" value="TreeGrafter"/>
</dbReference>
<feature type="compositionally biased region" description="Basic and acidic residues" evidence="10">
    <location>
        <begin position="195"/>
        <end position="210"/>
    </location>
</feature>
<keyword evidence="8" id="KW-0539">Nucleus</keyword>
<dbReference type="InterPro" id="IPR019310">
    <property type="entry name" value="Efg1"/>
</dbReference>
<comment type="function">
    <text evidence="1">Involved in rRNA processing.</text>
</comment>
<comment type="caution">
    <text evidence="11">The sequence shown here is derived from an EMBL/GenBank/DDBJ whole genome shotgun (WGS) entry which is preliminary data.</text>
</comment>
<evidence type="ECO:0000256" key="8">
    <source>
        <dbReference type="ARBA" id="ARBA00023242"/>
    </source>
</evidence>
<dbReference type="PANTHER" id="PTHR33911">
    <property type="entry name" value="RRNA-PROCESSING PROTEIN EFG1"/>
    <property type="match status" value="1"/>
</dbReference>
<feature type="region of interest" description="Disordered" evidence="10">
    <location>
        <begin position="149"/>
        <end position="177"/>
    </location>
</feature>
<evidence type="ECO:0000256" key="2">
    <source>
        <dbReference type="ARBA" id="ARBA00004604"/>
    </source>
</evidence>
<comment type="similarity">
    <text evidence="3">Belongs to the EFG1 family.</text>
</comment>
<dbReference type="Proteomes" id="UP000243081">
    <property type="component" value="Unassembled WGS sequence"/>
</dbReference>
<feature type="compositionally biased region" description="Acidic residues" evidence="10">
    <location>
        <begin position="285"/>
        <end position="295"/>
    </location>
</feature>
<sequence>MDENRRNRGQGGNERQTYSTGKHKAKQGSAEWARKRTRSIQRMMSRNADIPANKRNEMERELAAHENTIADKSFQRRRSAMISKYHMVRFFERKKASRLVKQLKRKLEAATDDEERSKLQTDLHIAEVDEAYTMHHPHAETYVSLYGNAKKDGDEEDDNDDEQKTPAAKAALAAERPPMWKVVEATMEEGPDALKQLRERRSATGKDDASASHLRPRNTKPPRQRERMASVIAKQNHSKKADKPAGDSKVASTAAGEQQSGAKTSGLNRRERRRIMRETMASTDKDDEEGGFFEM</sequence>
<organism evidence="11 12">
    <name type="scientific">Cordyceps confragosa</name>
    <name type="common">Lecanicillium lecanii</name>
    <dbReference type="NCBI Taxonomy" id="2714763"/>
    <lineage>
        <taxon>Eukaryota</taxon>
        <taxon>Fungi</taxon>
        <taxon>Dikarya</taxon>
        <taxon>Ascomycota</taxon>
        <taxon>Pezizomycotina</taxon>
        <taxon>Sordariomycetes</taxon>
        <taxon>Hypocreomycetidae</taxon>
        <taxon>Hypocreales</taxon>
        <taxon>Cordycipitaceae</taxon>
        <taxon>Akanthomyces</taxon>
    </lineage>
</organism>
<protein>
    <recommendedName>
        <fullName evidence="4">rRNA-processing protein EFG1</fullName>
    </recommendedName>
    <alternativeName>
        <fullName evidence="5">rRNA-processing protein efg1</fullName>
    </alternativeName>
</protein>
<feature type="region of interest" description="Disordered" evidence="10">
    <location>
        <begin position="1"/>
        <end position="36"/>
    </location>
</feature>
<evidence type="ECO:0000256" key="5">
    <source>
        <dbReference type="ARBA" id="ARBA00019827"/>
    </source>
</evidence>
<keyword evidence="7 9" id="KW-0175">Coiled coil</keyword>
<accession>A0A179I500</accession>